<reference evidence="5 6" key="1">
    <citation type="submission" date="2016-10" db="EMBL/GenBank/DDBJ databases">
        <authorList>
            <person name="de Groot N.N."/>
        </authorList>
    </citation>
    <scope>NUCLEOTIDE SEQUENCE [LARGE SCALE GENOMIC DNA]</scope>
    <source>
        <strain evidence="5 6">ATCC 700224</strain>
    </source>
</reference>
<feature type="domain" description="Phospholipase/carboxylesterase/thioesterase" evidence="4">
    <location>
        <begin position="20"/>
        <end position="229"/>
    </location>
</feature>
<gene>
    <name evidence="5" type="ORF">SAMN05421720_101185</name>
</gene>
<keyword evidence="6" id="KW-1185">Reference proteome</keyword>
<comment type="similarity">
    <text evidence="1">Belongs to the AB hydrolase superfamily. AB hydrolase 2 family.</text>
</comment>
<dbReference type="InterPro" id="IPR029058">
    <property type="entry name" value="AB_hydrolase_fold"/>
</dbReference>
<dbReference type="Gene3D" id="3.40.50.1820">
    <property type="entry name" value="alpha/beta hydrolase"/>
    <property type="match status" value="1"/>
</dbReference>
<dbReference type="InterPro" id="IPR003140">
    <property type="entry name" value="PLipase/COase/thioEstase"/>
</dbReference>
<evidence type="ECO:0000313" key="6">
    <source>
        <dbReference type="Proteomes" id="UP000199412"/>
    </source>
</evidence>
<name>A0A1G6WMA7_9PROT</name>
<feature type="region of interest" description="Disordered" evidence="3">
    <location>
        <begin position="1"/>
        <end position="20"/>
    </location>
</feature>
<dbReference type="Pfam" id="PF02230">
    <property type="entry name" value="Abhydrolase_2"/>
    <property type="match status" value="1"/>
</dbReference>
<dbReference type="AlphaFoldDB" id="A0A1G6WMA7"/>
<dbReference type="SUPFAM" id="SSF53474">
    <property type="entry name" value="alpha/beta-Hydrolases"/>
    <property type="match status" value="1"/>
</dbReference>
<dbReference type="PANTHER" id="PTHR10655:SF17">
    <property type="entry name" value="LYSOPHOSPHOLIPASE-LIKE PROTEIN 1"/>
    <property type="match status" value="1"/>
</dbReference>
<dbReference type="Proteomes" id="UP000199412">
    <property type="component" value="Unassembled WGS sequence"/>
</dbReference>
<dbReference type="OrthoDB" id="9801763at2"/>
<dbReference type="STRING" id="69960.SAMN05421720_101185"/>
<evidence type="ECO:0000256" key="3">
    <source>
        <dbReference type="SAM" id="MobiDB-lite"/>
    </source>
</evidence>
<keyword evidence="2" id="KW-0378">Hydrolase</keyword>
<protein>
    <submittedName>
        <fullName evidence="5">Phospholipase/carboxylesterase</fullName>
    </submittedName>
</protein>
<accession>A0A1G6WMA7</accession>
<dbReference type="PANTHER" id="PTHR10655">
    <property type="entry name" value="LYSOPHOSPHOLIPASE-RELATED"/>
    <property type="match status" value="1"/>
</dbReference>
<dbReference type="RefSeq" id="WP_092780710.1">
    <property type="nucleotide sequence ID" value="NZ_FNAP01000001.1"/>
</dbReference>
<dbReference type="InterPro" id="IPR050565">
    <property type="entry name" value="LYPA1-2/EST-like"/>
</dbReference>
<evidence type="ECO:0000259" key="4">
    <source>
        <dbReference type="Pfam" id="PF02230"/>
    </source>
</evidence>
<evidence type="ECO:0000313" key="5">
    <source>
        <dbReference type="EMBL" id="SDD66216.1"/>
    </source>
</evidence>
<sequence>MPADAPPLLDGPSAPPATDGAPEQIIVLLHGFGADGNDLIALAPALAQRFPKAAFHAPHAPEPCEVMPFGRQWFSFTQYDPEMWRRDAANLVPALETMGEGARAAAPSLDATLDDLLTRYGLGPDRLAVIGFSQGTMMALQVVLRRPAPVAALIGFSGALTGAGALPGEITARPPVTLIHGEQDPVVPFAALAHAEAGLKAAGVTVDSHGRPGLGHGIDPEGLAIAAAALARVWPNDGTG</sequence>
<dbReference type="GO" id="GO:0016787">
    <property type="term" value="F:hydrolase activity"/>
    <property type="evidence" value="ECO:0007669"/>
    <property type="project" value="UniProtKB-KW"/>
</dbReference>
<dbReference type="EMBL" id="FNAP01000001">
    <property type="protein sequence ID" value="SDD66216.1"/>
    <property type="molecule type" value="Genomic_DNA"/>
</dbReference>
<organism evidence="5 6">
    <name type="scientific">Rhodospira trueperi</name>
    <dbReference type="NCBI Taxonomy" id="69960"/>
    <lineage>
        <taxon>Bacteria</taxon>
        <taxon>Pseudomonadati</taxon>
        <taxon>Pseudomonadota</taxon>
        <taxon>Alphaproteobacteria</taxon>
        <taxon>Rhodospirillales</taxon>
        <taxon>Rhodospirillaceae</taxon>
        <taxon>Rhodospira</taxon>
    </lineage>
</organism>
<proteinExistence type="inferred from homology"/>
<evidence type="ECO:0000256" key="2">
    <source>
        <dbReference type="ARBA" id="ARBA00022801"/>
    </source>
</evidence>
<evidence type="ECO:0000256" key="1">
    <source>
        <dbReference type="ARBA" id="ARBA00006499"/>
    </source>
</evidence>